<dbReference type="GO" id="GO:0000166">
    <property type="term" value="F:nucleotide binding"/>
    <property type="evidence" value="ECO:0007669"/>
    <property type="project" value="InterPro"/>
</dbReference>
<feature type="domain" description="GFO/IDH/MocA-like oxidoreductase" evidence="2">
    <location>
        <begin position="130"/>
        <end position="252"/>
    </location>
</feature>
<reference evidence="3 4" key="1">
    <citation type="submission" date="2018-06" db="EMBL/GenBank/DDBJ databases">
        <title>Pedobacter endophyticus sp. nov., an endophytic bacterium isolated from a leaf of Triticum aestivum.</title>
        <authorList>
            <person name="Zhang L."/>
        </authorList>
    </citation>
    <scope>NUCLEOTIDE SEQUENCE [LARGE SCALE GENOMIC DNA]</scope>
    <source>
        <strain evidence="3 4">CM134L-2</strain>
    </source>
</reference>
<dbReference type="Pfam" id="PF22725">
    <property type="entry name" value="GFO_IDH_MocA_C3"/>
    <property type="match status" value="1"/>
</dbReference>
<feature type="domain" description="Gfo/Idh/MocA-like oxidoreductase N-terminal" evidence="1">
    <location>
        <begin position="4"/>
        <end position="117"/>
    </location>
</feature>
<evidence type="ECO:0000313" key="4">
    <source>
        <dbReference type="Proteomes" id="UP000284120"/>
    </source>
</evidence>
<evidence type="ECO:0000259" key="1">
    <source>
        <dbReference type="Pfam" id="PF01408"/>
    </source>
</evidence>
<gene>
    <name evidence="3" type="ORF">DPV69_14985</name>
</gene>
<organism evidence="3 4">
    <name type="scientific">Pedobacter chitinilyticus</name>
    <dbReference type="NCBI Taxonomy" id="2233776"/>
    <lineage>
        <taxon>Bacteria</taxon>
        <taxon>Pseudomonadati</taxon>
        <taxon>Bacteroidota</taxon>
        <taxon>Sphingobacteriia</taxon>
        <taxon>Sphingobacteriales</taxon>
        <taxon>Sphingobacteriaceae</taxon>
        <taxon>Pedobacter</taxon>
    </lineage>
</organism>
<dbReference type="Pfam" id="PF01408">
    <property type="entry name" value="GFO_IDH_MocA"/>
    <property type="match status" value="1"/>
</dbReference>
<accession>A0A3S3SSW7</accession>
<name>A0A3S3SSW7_9SPHI</name>
<dbReference type="Gene3D" id="3.40.50.720">
    <property type="entry name" value="NAD(P)-binding Rossmann-like Domain"/>
    <property type="match status" value="1"/>
</dbReference>
<dbReference type="Gene3D" id="3.30.360.10">
    <property type="entry name" value="Dihydrodipicolinate Reductase, domain 2"/>
    <property type="match status" value="1"/>
</dbReference>
<keyword evidence="4" id="KW-1185">Reference proteome</keyword>
<dbReference type="InterPro" id="IPR055170">
    <property type="entry name" value="GFO_IDH_MocA-like_dom"/>
</dbReference>
<dbReference type="PANTHER" id="PTHR43249">
    <property type="entry name" value="UDP-N-ACETYL-2-AMINO-2-DEOXY-D-GLUCURONATE OXIDASE"/>
    <property type="match status" value="1"/>
</dbReference>
<dbReference type="InterPro" id="IPR036291">
    <property type="entry name" value="NAD(P)-bd_dom_sf"/>
</dbReference>
<dbReference type="SUPFAM" id="SSF55347">
    <property type="entry name" value="Glyceraldehyde-3-phosphate dehydrogenase-like, C-terminal domain"/>
    <property type="match status" value="1"/>
</dbReference>
<dbReference type="PANTHER" id="PTHR43249:SF1">
    <property type="entry name" value="D-GLUCOSIDE 3-DEHYDROGENASE"/>
    <property type="match status" value="1"/>
</dbReference>
<comment type="caution">
    <text evidence="3">The sequence shown here is derived from an EMBL/GenBank/DDBJ whole genome shotgun (WGS) entry which is preliminary data.</text>
</comment>
<dbReference type="RefSeq" id="WP_113648220.1">
    <property type="nucleotide sequence ID" value="NZ_QMHN01000005.1"/>
</dbReference>
<dbReference type="SUPFAM" id="SSF51735">
    <property type="entry name" value="NAD(P)-binding Rossmann-fold domains"/>
    <property type="match status" value="1"/>
</dbReference>
<dbReference type="InterPro" id="IPR052515">
    <property type="entry name" value="Gfo/Idh/MocA_Oxidoreductase"/>
</dbReference>
<dbReference type="InterPro" id="IPR000683">
    <property type="entry name" value="Gfo/Idh/MocA-like_OxRdtase_N"/>
</dbReference>
<evidence type="ECO:0000259" key="2">
    <source>
        <dbReference type="Pfam" id="PF22725"/>
    </source>
</evidence>
<protein>
    <submittedName>
        <fullName evidence="3">Gfo/Idh/MocA family oxidoreductase</fullName>
    </submittedName>
</protein>
<dbReference type="OrthoDB" id="9815825at2"/>
<dbReference type="EMBL" id="SAYW01000005">
    <property type="protein sequence ID" value="RWU05455.1"/>
    <property type="molecule type" value="Genomic_DNA"/>
</dbReference>
<proteinExistence type="predicted"/>
<sequence>MKVKFAILGCGHIGKKHAELVAQHPDAELVAMIDPAYEQLEILGSNVNHFQSLDDFFKQKIEVDVINICTPNGLHAEQAIQCLNQGHHVVIEKPIALKIDDANAILAAADRNRKHVFPVVQNRYSSTVKWLKELVENSSLGTIYMLQLNCFWNRDEHYYHKGSWHGTLALDGGPLYTQFSHFIDVLNWIFGPMTNINSKFYNFNHQNNTEFEDSGLITFEINGAAGTISYSTSVFQSNFESSITVVAENGTVKIGGQYMNSLEYCQIGGVDRPILEESAIGNDYGTYKGSAFNHQQVINNVVDVLNDLEKPYVSLGGGIQVVESISQIYKHRNVEKIILEKEKHLV</sequence>
<dbReference type="AlphaFoldDB" id="A0A3S3SSW7"/>
<dbReference type="Proteomes" id="UP000284120">
    <property type="component" value="Unassembled WGS sequence"/>
</dbReference>
<evidence type="ECO:0000313" key="3">
    <source>
        <dbReference type="EMBL" id="RWU05455.1"/>
    </source>
</evidence>